<proteinExistence type="predicted"/>
<dbReference type="EMBL" id="BARS01008634">
    <property type="protein sequence ID" value="GAF81613.1"/>
    <property type="molecule type" value="Genomic_DNA"/>
</dbReference>
<organism evidence="2">
    <name type="scientific">marine sediment metagenome</name>
    <dbReference type="NCBI Taxonomy" id="412755"/>
    <lineage>
        <taxon>unclassified sequences</taxon>
        <taxon>metagenomes</taxon>
        <taxon>ecological metagenomes</taxon>
    </lineage>
</organism>
<gene>
    <name evidence="2" type="ORF">S01H1_16410</name>
</gene>
<evidence type="ECO:0000256" key="1">
    <source>
        <dbReference type="SAM" id="MobiDB-lite"/>
    </source>
</evidence>
<feature type="non-terminal residue" evidence="2">
    <location>
        <position position="41"/>
    </location>
</feature>
<name>X0SKK0_9ZZZZ</name>
<comment type="caution">
    <text evidence="2">The sequence shown here is derived from an EMBL/GenBank/DDBJ whole genome shotgun (WGS) entry which is preliminary data.</text>
</comment>
<protein>
    <submittedName>
        <fullName evidence="2">Uncharacterized protein</fullName>
    </submittedName>
</protein>
<feature type="region of interest" description="Disordered" evidence="1">
    <location>
        <begin position="1"/>
        <end position="20"/>
    </location>
</feature>
<reference evidence="2" key="1">
    <citation type="journal article" date="2014" name="Front. Microbiol.">
        <title>High frequency of phylogenetically diverse reductive dehalogenase-homologous genes in deep subseafloor sedimentary metagenomes.</title>
        <authorList>
            <person name="Kawai M."/>
            <person name="Futagami T."/>
            <person name="Toyoda A."/>
            <person name="Takaki Y."/>
            <person name="Nishi S."/>
            <person name="Hori S."/>
            <person name="Arai W."/>
            <person name="Tsubouchi T."/>
            <person name="Morono Y."/>
            <person name="Uchiyama I."/>
            <person name="Ito T."/>
            <person name="Fujiyama A."/>
            <person name="Inagaki F."/>
            <person name="Takami H."/>
        </authorList>
    </citation>
    <scope>NUCLEOTIDE SEQUENCE</scope>
    <source>
        <strain evidence="2">Expedition CK06-06</strain>
    </source>
</reference>
<accession>X0SKK0</accession>
<sequence>MADIRPQYNEEAVGANHPTKADVINRAFNVGHDEDGTHGNT</sequence>
<evidence type="ECO:0000313" key="2">
    <source>
        <dbReference type="EMBL" id="GAF81613.1"/>
    </source>
</evidence>
<dbReference type="AlphaFoldDB" id="X0SKK0"/>